<keyword evidence="2" id="KW-1185">Reference proteome</keyword>
<organism evidence="1 2">
    <name type="scientific">Rhizocola hellebori</name>
    <dbReference type="NCBI Taxonomy" id="1392758"/>
    <lineage>
        <taxon>Bacteria</taxon>
        <taxon>Bacillati</taxon>
        <taxon>Actinomycetota</taxon>
        <taxon>Actinomycetes</taxon>
        <taxon>Micromonosporales</taxon>
        <taxon>Micromonosporaceae</taxon>
        <taxon>Rhizocola</taxon>
    </lineage>
</organism>
<comment type="caution">
    <text evidence="1">The sequence shown here is derived from an EMBL/GenBank/DDBJ whole genome shotgun (WGS) entry which is preliminary data.</text>
</comment>
<dbReference type="Proteomes" id="UP000612899">
    <property type="component" value="Unassembled WGS sequence"/>
</dbReference>
<name>A0A8J3VK47_9ACTN</name>
<proteinExistence type="predicted"/>
<gene>
    <name evidence="1" type="ORF">Rhe02_67200</name>
</gene>
<dbReference type="RefSeq" id="WP_275412663.1">
    <property type="nucleotide sequence ID" value="NZ_BONY01000053.1"/>
</dbReference>
<dbReference type="InterPro" id="IPR017523">
    <property type="entry name" value="Rv3268"/>
</dbReference>
<dbReference type="NCBIfam" id="TIGR03089">
    <property type="entry name" value="TIGR03089 family protein"/>
    <property type="match status" value="1"/>
</dbReference>
<reference evidence="1" key="1">
    <citation type="submission" date="2021-01" db="EMBL/GenBank/DDBJ databases">
        <title>Whole genome shotgun sequence of Rhizocola hellebori NBRC 109834.</title>
        <authorList>
            <person name="Komaki H."/>
            <person name="Tamura T."/>
        </authorList>
    </citation>
    <scope>NUCLEOTIDE SEQUENCE</scope>
    <source>
        <strain evidence="1">NBRC 109834</strain>
    </source>
</reference>
<dbReference type="EMBL" id="BONY01000053">
    <property type="protein sequence ID" value="GIH08653.1"/>
    <property type="molecule type" value="Genomic_DNA"/>
</dbReference>
<evidence type="ECO:0000313" key="1">
    <source>
        <dbReference type="EMBL" id="GIH08653.1"/>
    </source>
</evidence>
<evidence type="ECO:0000313" key="2">
    <source>
        <dbReference type="Proteomes" id="UP000612899"/>
    </source>
</evidence>
<dbReference type="AlphaFoldDB" id="A0A8J3VK47"/>
<protein>
    <submittedName>
        <fullName evidence="1">TIGR03089 family protein</fullName>
    </submittedName>
</protein>
<dbReference type="Gene3D" id="3.40.50.12780">
    <property type="entry name" value="N-terminal domain of ligase-like"/>
    <property type="match status" value="1"/>
</dbReference>
<sequence length="218" mass="22737">MSTIASLFASAFAADPTRPMLTWYDEGTGERTELSGATLANWVNKTANLLVDELGLAEGDVAVIQLPAHWQTAAILLACWTVGLSVADEGAGEVSFGLPTATADYAVGLHPFALPVRNLPDGVQDWVLSARAHGDFYGGPPASAAANADLVAAAARRANELGLSRGDRVLVNVDSHDSVTDWLLAPIAAGCSMVLCRNADPATLDRRAATERVTARVG</sequence>
<dbReference type="SUPFAM" id="SSF56801">
    <property type="entry name" value="Acetyl-CoA synthetase-like"/>
    <property type="match status" value="1"/>
</dbReference>
<dbReference type="InterPro" id="IPR042099">
    <property type="entry name" value="ANL_N_sf"/>
</dbReference>
<accession>A0A8J3VK47</accession>